<dbReference type="AlphaFoldDB" id="A0A418WMI2"/>
<evidence type="ECO:0000259" key="14">
    <source>
        <dbReference type="Pfam" id="PF00593"/>
    </source>
</evidence>
<evidence type="ECO:0000313" key="16">
    <source>
        <dbReference type="EMBL" id="RJF91208.1"/>
    </source>
</evidence>
<keyword evidence="10 11" id="KW-0998">Cell outer membrane</keyword>
<keyword evidence="4" id="KW-0410">Iron transport</keyword>
<dbReference type="InterPro" id="IPR012910">
    <property type="entry name" value="Plug_dom"/>
</dbReference>
<comment type="subcellular location">
    <subcellularLocation>
        <location evidence="1 11">Cell outer membrane</location>
        <topology evidence="1 11">Multi-pass membrane protein</topology>
    </subcellularLocation>
</comment>
<organism evidence="16 17">
    <name type="scientific">Sphingomonas cavernae</name>
    <dbReference type="NCBI Taxonomy" id="2320861"/>
    <lineage>
        <taxon>Bacteria</taxon>
        <taxon>Pseudomonadati</taxon>
        <taxon>Pseudomonadota</taxon>
        <taxon>Alphaproteobacteria</taxon>
        <taxon>Sphingomonadales</taxon>
        <taxon>Sphingomonadaceae</taxon>
        <taxon>Sphingomonas</taxon>
    </lineage>
</organism>
<keyword evidence="13" id="KW-0732">Signal</keyword>
<evidence type="ECO:0000313" key="17">
    <source>
        <dbReference type="Proteomes" id="UP000286100"/>
    </source>
</evidence>
<evidence type="ECO:0000259" key="15">
    <source>
        <dbReference type="Pfam" id="PF07715"/>
    </source>
</evidence>
<dbReference type="GO" id="GO:0009279">
    <property type="term" value="C:cell outer membrane"/>
    <property type="evidence" value="ECO:0007669"/>
    <property type="project" value="UniProtKB-SubCell"/>
</dbReference>
<evidence type="ECO:0000256" key="5">
    <source>
        <dbReference type="ARBA" id="ARBA00022692"/>
    </source>
</evidence>
<dbReference type="Gene3D" id="2.40.170.20">
    <property type="entry name" value="TonB-dependent receptor, beta-barrel domain"/>
    <property type="match status" value="1"/>
</dbReference>
<keyword evidence="6" id="KW-0408">Iron</keyword>
<dbReference type="Pfam" id="PF07715">
    <property type="entry name" value="Plug"/>
    <property type="match status" value="1"/>
</dbReference>
<evidence type="ECO:0000256" key="11">
    <source>
        <dbReference type="PROSITE-ProRule" id="PRU01360"/>
    </source>
</evidence>
<gene>
    <name evidence="16" type="ORF">D3876_13905</name>
</gene>
<evidence type="ECO:0000256" key="2">
    <source>
        <dbReference type="ARBA" id="ARBA00022448"/>
    </source>
</evidence>
<dbReference type="SUPFAM" id="SSF56935">
    <property type="entry name" value="Porins"/>
    <property type="match status" value="1"/>
</dbReference>
<dbReference type="InterPro" id="IPR000531">
    <property type="entry name" value="Beta-barrel_TonB"/>
</dbReference>
<dbReference type="Pfam" id="PF00593">
    <property type="entry name" value="TonB_dep_Rec_b-barrel"/>
    <property type="match status" value="1"/>
</dbReference>
<keyword evidence="17" id="KW-1185">Reference proteome</keyword>
<feature type="signal peptide" evidence="13">
    <location>
        <begin position="1"/>
        <end position="28"/>
    </location>
</feature>
<reference evidence="16 17" key="1">
    <citation type="submission" date="2018-09" db="EMBL/GenBank/DDBJ databases">
        <authorList>
            <person name="Zhu H."/>
        </authorList>
    </citation>
    <scope>NUCLEOTIDE SEQUENCE [LARGE SCALE GENOMIC DNA]</scope>
    <source>
        <strain evidence="16 17">K2R01-6</strain>
    </source>
</reference>
<keyword evidence="5 11" id="KW-0812">Transmembrane</keyword>
<dbReference type="GO" id="GO:0006826">
    <property type="term" value="P:iron ion transport"/>
    <property type="evidence" value="ECO:0007669"/>
    <property type="project" value="UniProtKB-KW"/>
</dbReference>
<keyword evidence="8 12" id="KW-0798">TonB box</keyword>
<dbReference type="InterPro" id="IPR036942">
    <property type="entry name" value="Beta-barrel_TonB_sf"/>
</dbReference>
<evidence type="ECO:0000256" key="10">
    <source>
        <dbReference type="ARBA" id="ARBA00023237"/>
    </source>
</evidence>
<feature type="domain" description="TonB-dependent receptor-like beta-barrel" evidence="14">
    <location>
        <begin position="253"/>
        <end position="695"/>
    </location>
</feature>
<accession>A0A418WMI2</accession>
<dbReference type="PROSITE" id="PS52016">
    <property type="entry name" value="TONB_DEPENDENT_REC_3"/>
    <property type="match status" value="1"/>
</dbReference>
<feature type="domain" description="TonB-dependent receptor plug" evidence="15">
    <location>
        <begin position="55"/>
        <end position="160"/>
    </location>
</feature>
<keyword evidence="3 11" id="KW-1134">Transmembrane beta strand</keyword>
<dbReference type="PANTHER" id="PTHR32552:SF81">
    <property type="entry name" value="TONB-DEPENDENT OUTER MEMBRANE RECEPTOR"/>
    <property type="match status" value="1"/>
</dbReference>
<dbReference type="PANTHER" id="PTHR32552">
    <property type="entry name" value="FERRICHROME IRON RECEPTOR-RELATED"/>
    <property type="match status" value="1"/>
</dbReference>
<evidence type="ECO:0000256" key="13">
    <source>
        <dbReference type="SAM" id="SignalP"/>
    </source>
</evidence>
<feature type="chain" id="PRO_5019322185" evidence="13">
    <location>
        <begin position="29"/>
        <end position="729"/>
    </location>
</feature>
<evidence type="ECO:0000256" key="6">
    <source>
        <dbReference type="ARBA" id="ARBA00023004"/>
    </source>
</evidence>
<evidence type="ECO:0000256" key="4">
    <source>
        <dbReference type="ARBA" id="ARBA00022496"/>
    </source>
</evidence>
<comment type="caution">
    <text evidence="16">The sequence shown here is derived from an EMBL/GenBank/DDBJ whole genome shotgun (WGS) entry which is preliminary data.</text>
</comment>
<protein>
    <submittedName>
        <fullName evidence="16">TonB-dependent receptor</fullName>
    </submittedName>
</protein>
<comment type="similarity">
    <text evidence="11 12">Belongs to the TonB-dependent receptor family.</text>
</comment>
<keyword evidence="9 11" id="KW-0472">Membrane</keyword>
<keyword evidence="16" id="KW-0675">Receptor</keyword>
<dbReference type="InterPro" id="IPR039426">
    <property type="entry name" value="TonB-dep_rcpt-like"/>
</dbReference>
<evidence type="ECO:0000256" key="12">
    <source>
        <dbReference type="RuleBase" id="RU003357"/>
    </source>
</evidence>
<evidence type="ECO:0000256" key="1">
    <source>
        <dbReference type="ARBA" id="ARBA00004571"/>
    </source>
</evidence>
<name>A0A418WMI2_9SPHN</name>
<sequence>MTRIRLRTTTAFVGLAALVSLLPQAAIAQSADAAATEDEGDMIVVTAQRRSELSRDVPIAITTITGDQLTTSGATSLSDISNVTPALRFDAAATFVQPTIRGVGTAVTSSGGGANVGIYVDGFYSPNPLAADFQLMKLRSVQVLKGPQGTLFGRNTTGGAILLTTAEPTSDANGEFEVSYGRFDTLTVQGYATGGVIENVAMDVEGLFRRGGGFVHNITTGSDSDGEFSNWSIRTGLKVDFTDSVSLLLRYQHTDNDDPTLMNTNIYVGDDIGGAGTNLPSSFYATDPDEVATSGPSEFRFNGDVVQATLRADLGFGDLTSYTQYRDEESLIVEDLDHTAAPIFLLHIPVRNKTFSQELLLTSKPGTPLQWTTGLFYFSNKDIWRTRLGTPTPTNPLASIPIGGSGTTTKTYAAFADLTYEITPQLFVTAGARYSHDVVDDPYYITPFSGVQTFVPKLKDDKVTPRFVLRYKPTEESSIYASFTMGYKAGILDVGGATGNIVKPEDIKSYEVGYKYADGNLSADVSAYYYDYDNLQVSLFRGNPPSAQIINAARSEIYGLDGQISYRFNEHFDINVGAAYTHGRYKQFTDAPIYTRCTVLACAAQGISFLVIPTDLSDVTMQRTPEFTGNLGMRYKTEVAGGELALSGNLYYTSSFFHGPSGIQFKEDGYEVLALRAQWTDPSDKFTLAVYGDNVTDNRYRTQVQYNNFGIGNVWSAPATWGVQAGVKF</sequence>
<dbReference type="EMBL" id="QYUM01000003">
    <property type="protein sequence ID" value="RJF91208.1"/>
    <property type="molecule type" value="Genomic_DNA"/>
</dbReference>
<evidence type="ECO:0000256" key="7">
    <source>
        <dbReference type="ARBA" id="ARBA00023065"/>
    </source>
</evidence>
<proteinExistence type="inferred from homology"/>
<keyword evidence="2 11" id="KW-0813">Transport</keyword>
<dbReference type="RefSeq" id="WP_119763093.1">
    <property type="nucleotide sequence ID" value="NZ_QYUM01000003.1"/>
</dbReference>
<keyword evidence="7" id="KW-0406">Ion transport</keyword>
<dbReference type="OrthoDB" id="7463630at2"/>
<dbReference type="Proteomes" id="UP000286100">
    <property type="component" value="Unassembled WGS sequence"/>
</dbReference>
<evidence type="ECO:0000256" key="9">
    <source>
        <dbReference type="ARBA" id="ARBA00023136"/>
    </source>
</evidence>
<evidence type="ECO:0000256" key="8">
    <source>
        <dbReference type="ARBA" id="ARBA00023077"/>
    </source>
</evidence>
<evidence type="ECO:0000256" key="3">
    <source>
        <dbReference type="ARBA" id="ARBA00022452"/>
    </source>
</evidence>